<evidence type="ECO:0000313" key="3">
    <source>
        <dbReference type="EMBL" id="PPS94899.1"/>
    </source>
</evidence>
<evidence type="ECO:0000313" key="4">
    <source>
        <dbReference type="Proteomes" id="UP001429100"/>
    </source>
</evidence>
<dbReference type="OrthoDB" id="342477at2759"/>
<dbReference type="VEuPathDB" id="CryptoDB:ChTU502y2012_407g0995"/>
<sequence length="231" mass="26300">MNASSKGSDRVKNSVRTRHSLLTNTKTKWQVLTQDAHELFYNKFNSVVRNIRNKDIKWSRGLFYIGCNEVLRNIVSIAGVIFTQKLFSLGIGNHILTACKINNVPCVILANNDEMAKWIPGSSLSMSCVGLREKIEPERLKSLGSKESEYSYETVRSGLVQLIKSNQIKFEIPYLEADGISSPQIQILPPSIKTLIVNPKIEYPKCMRRSEKRKLRKERRSTRKVVETSAN</sequence>
<dbReference type="AlphaFoldDB" id="A0A0S4TIH1"/>
<organism evidence="2">
    <name type="scientific">Cryptosporidium hominis</name>
    <dbReference type="NCBI Taxonomy" id="237895"/>
    <lineage>
        <taxon>Eukaryota</taxon>
        <taxon>Sar</taxon>
        <taxon>Alveolata</taxon>
        <taxon>Apicomplexa</taxon>
        <taxon>Conoidasida</taxon>
        <taxon>Coccidia</taxon>
        <taxon>Eucoccidiorida</taxon>
        <taxon>Eimeriorina</taxon>
        <taxon>Cryptosporidiidae</taxon>
        <taxon>Cryptosporidium</taxon>
    </lineage>
</organism>
<reference evidence="2" key="2">
    <citation type="submission" date="2015-08" db="EMBL/GenBank/DDBJ databases">
        <authorList>
            <person name="Babu N.S."/>
            <person name="Beckwith C.J."/>
            <person name="Beseler K.G."/>
            <person name="Brison A."/>
            <person name="Carone J.V."/>
            <person name="Caskin T.P."/>
            <person name="Diamond M."/>
            <person name="Durham M.E."/>
            <person name="Foxe J.M."/>
            <person name="Go M."/>
            <person name="Henderson B.A."/>
            <person name="Jones I.B."/>
            <person name="McGettigan J.A."/>
            <person name="Micheletti S.J."/>
            <person name="Nasrallah M.E."/>
            <person name="Ortiz D."/>
            <person name="Piller C.R."/>
            <person name="Privatt S.R."/>
            <person name="Schneider S.L."/>
            <person name="Sharp S."/>
            <person name="Smith T.C."/>
            <person name="Stanton J.D."/>
            <person name="Ullery H.E."/>
            <person name="Wilson R.J."/>
            <person name="Serrano M.G."/>
            <person name="Buck G."/>
            <person name="Lee V."/>
            <person name="Wang Y."/>
            <person name="Carvalho R."/>
            <person name="Voegtly L."/>
            <person name="Shi R."/>
            <person name="Duckworth R."/>
            <person name="Johnson A."/>
            <person name="Loviza R."/>
            <person name="Walstead R."/>
            <person name="Shah Z."/>
            <person name="Kiflezghi M."/>
            <person name="Wade K."/>
            <person name="Ball S.L."/>
            <person name="Bradley K.W."/>
            <person name="Asai D.J."/>
            <person name="Bowman C.A."/>
            <person name="Russell D.A."/>
            <person name="Pope W.H."/>
            <person name="Jacobs-Sera D."/>
            <person name="Hendrix R.W."/>
            <person name="Hatfull G.F."/>
        </authorList>
    </citation>
    <scope>NUCLEOTIDE SEQUENCE [LARGE SCALE GENOMIC DNA]</scope>
</reference>
<feature type="compositionally biased region" description="Basic residues" evidence="1">
    <location>
        <begin position="210"/>
        <end position="223"/>
    </location>
</feature>
<dbReference type="Proteomes" id="UP001429100">
    <property type="component" value="Unassembled WGS sequence"/>
</dbReference>
<protein>
    <recommendedName>
        <fullName evidence="5">Ribosomal protein L7Ae/L30e/S12e/Gadd45 domain-containing protein</fullName>
    </recommendedName>
</protein>
<dbReference type="VEuPathDB" id="CryptoDB:Chro.70229"/>
<gene>
    <name evidence="2" type="ORF">CHUDEA7_1990</name>
    <name evidence="3" type="ORF">GY17_00001993</name>
</gene>
<evidence type="ECO:0000313" key="2">
    <source>
        <dbReference type="EMBL" id="CUV07182.1"/>
    </source>
</evidence>
<reference evidence="3 4" key="3">
    <citation type="submission" date="2017-10" db="EMBL/GenBank/DDBJ databases">
        <title>Consistent, comparative and evidence-based genome annotation and re-annotation for the closely-related species, Cryptosporidium parvum, C. hominis and C. tyzzeri.</title>
        <authorList>
            <person name="Baptista R.P."/>
            <person name="Li Y."/>
            <person name="Sateriale A."/>
            <person name="Striepen B."/>
            <person name="Kissinger J.C."/>
        </authorList>
    </citation>
    <scope>NUCLEOTIDE SEQUENCE [LARGE SCALE GENOMIC DNA]</scope>
    <source>
        <strain evidence="3">30976</strain>
    </source>
</reference>
<name>A0A0S4TIH1_CRYHO</name>
<dbReference type="EMBL" id="LN877953">
    <property type="protein sequence ID" value="CUV07182.1"/>
    <property type="molecule type" value="Genomic_DNA"/>
</dbReference>
<keyword evidence="4" id="KW-1185">Reference proteome</keyword>
<dbReference type="VEuPathDB" id="CryptoDB:CHUDEA7_1990"/>
<accession>A0A0S4TIH1</accession>
<dbReference type="VEuPathDB" id="CryptoDB:GY17_00001993"/>
<evidence type="ECO:0000256" key="1">
    <source>
        <dbReference type="SAM" id="MobiDB-lite"/>
    </source>
</evidence>
<feature type="region of interest" description="Disordered" evidence="1">
    <location>
        <begin position="210"/>
        <end position="231"/>
    </location>
</feature>
<reference evidence="3 4" key="1">
    <citation type="submission" date="2014-11" db="EMBL/GenBank/DDBJ databases">
        <title>Comparative genomic analysis of Cryptosporidium hominis reveals occurrence of genetic recombination in virulent subtypes.</title>
        <authorList>
            <person name="Guo Y."/>
            <person name="Tang K."/>
            <person name="Frace M."/>
            <person name="Li N."/>
            <person name="Roellig D.M."/>
            <person name="Sammons S."/>
            <person name="Knipe K."/>
            <person name="Rowe L."/>
            <person name="Feng Y."/>
            <person name="Xiao L."/>
        </authorList>
    </citation>
    <scope>NUCLEOTIDE SEQUENCE [LARGE SCALE GENOMIC DNA]</scope>
    <source>
        <strain evidence="3">30976</strain>
    </source>
</reference>
<dbReference type="EMBL" id="JTAI01000004">
    <property type="protein sequence ID" value="PPS94899.1"/>
    <property type="molecule type" value="Genomic_DNA"/>
</dbReference>
<evidence type="ECO:0008006" key="5">
    <source>
        <dbReference type="Google" id="ProtNLM"/>
    </source>
</evidence>
<dbReference type="Proteomes" id="UP000199752">
    <property type="component" value="Chromosome 7"/>
</dbReference>
<proteinExistence type="predicted"/>